<evidence type="ECO:0000313" key="2">
    <source>
        <dbReference type="EMBL" id="OOF69902.1"/>
    </source>
</evidence>
<organism evidence="2 3">
    <name type="scientific">Rodentibacter caecimuris</name>
    <dbReference type="NCBI Taxonomy" id="1796644"/>
    <lineage>
        <taxon>Bacteria</taxon>
        <taxon>Pseudomonadati</taxon>
        <taxon>Pseudomonadota</taxon>
        <taxon>Gammaproteobacteria</taxon>
        <taxon>Pasteurellales</taxon>
        <taxon>Pasteurellaceae</taxon>
        <taxon>Rodentibacter</taxon>
    </lineage>
</organism>
<keyword evidence="3" id="KW-1185">Reference proteome</keyword>
<dbReference type="SUPFAM" id="SSF52317">
    <property type="entry name" value="Class I glutamine amidotransferase-like"/>
    <property type="match status" value="1"/>
</dbReference>
<dbReference type="PANTHER" id="PTHR43130">
    <property type="entry name" value="ARAC-FAMILY TRANSCRIPTIONAL REGULATOR"/>
    <property type="match status" value="1"/>
</dbReference>
<dbReference type="InterPro" id="IPR029062">
    <property type="entry name" value="Class_I_gatase-like"/>
</dbReference>
<dbReference type="InterPro" id="IPR002818">
    <property type="entry name" value="DJ-1/PfpI"/>
</dbReference>
<keyword evidence="2" id="KW-0808">Transferase</keyword>
<evidence type="ECO:0000313" key="3">
    <source>
        <dbReference type="Proteomes" id="UP000188820"/>
    </source>
</evidence>
<reference evidence="2 3" key="1">
    <citation type="submission" date="2016-10" db="EMBL/GenBank/DDBJ databases">
        <title>Rodentibacter gen. nov. and new species.</title>
        <authorList>
            <person name="Christensen H."/>
        </authorList>
    </citation>
    <scope>NUCLEOTIDE SEQUENCE [LARGE SCALE GENOMIC DNA]</scope>
    <source>
        <strain evidence="2 3">1998236014</strain>
    </source>
</reference>
<comment type="caution">
    <text evidence="2">The sequence shown here is derived from an EMBL/GenBank/DDBJ whole genome shotgun (WGS) entry which is preliminary data.</text>
</comment>
<dbReference type="Gene3D" id="3.40.50.880">
    <property type="match status" value="1"/>
</dbReference>
<feature type="domain" description="DJ-1/PfpI" evidence="1">
    <location>
        <begin position="2"/>
        <end position="161"/>
    </location>
</feature>
<gene>
    <name evidence="2" type="ORF">BKG89_05025</name>
</gene>
<dbReference type="Proteomes" id="UP000188820">
    <property type="component" value="Unassembled WGS sequence"/>
</dbReference>
<proteinExistence type="predicted"/>
<evidence type="ECO:0000259" key="1">
    <source>
        <dbReference type="Pfam" id="PF01965"/>
    </source>
</evidence>
<name>A0ABX3KYR6_9PAST</name>
<dbReference type="Pfam" id="PF01965">
    <property type="entry name" value="DJ-1_PfpI"/>
    <property type="match status" value="1"/>
</dbReference>
<protein>
    <submittedName>
        <fullName evidence="2">Dimethyladenosine transferase</fullName>
    </submittedName>
</protein>
<dbReference type="InterPro" id="IPR052158">
    <property type="entry name" value="INH-QAR"/>
</dbReference>
<dbReference type="RefSeq" id="WP_077463092.1">
    <property type="nucleotide sequence ID" value="NZ_MLAA01000021.1"/>
</dbReference>
<dbReference type="EMBL" id="MLAA01000021">
    <property type="protein sequence ID" value="OOF69902.1"/>
    <property type="molecule type" value="Genomic_DNA"/>
</dbReference>
<dbReference type="PANTHER" id="PTHR43130:SF15">
    <property type="entry name" value="THIJ_PFPI FAMILY PROTEIN (AFU_ORTHOLOGUE AFUA_5G14240)"/>
    <property type="match status" value="1"/>
</dbReference>
<sequence>MNIYCLLFDDYETLDLMGPIEFLFRLPEANLHYISIAGGLVKSRQGFFTKTTKIEYLPGNSILVVPGGLGIRLLVDDQIFLEWLTKLVDCSQFCLSICTGSALVAATSRLNERMATSNKSAFNWVQQINSAVNWRKVARWVKDGKFYTSSGVSAGMDMTLGFICDLYGELLAEQIATHAEYIWNRDPNKDEFAKLL</sequence>
<dbReference type="CDD" id="cd03139">
    <property type="entry name" value="GATase1_PfpI_2"/>
    <property type="match status" value="1"/>
</dbReference>
<accession>A0ABX3KYR6</accession>
<dbReference type="GO" id="GO:0016740">
    <property type="term" value="F:transferase activity"/>
    <property type="evidence" value="ECO:0007669"/>
    <property type="project" value="UniProtKB-KW"/>
</dbReference>